<evidence type="ECO:0000256" key="1">
    <source>
        <dbReference type="ARBA" id="ARBA00010982"/>
    </source>
</evidence>
<comment type="caution">
    <text evidence="10">The sequence shown here is derived from an EMBL/GenBank/DDBJ whole genome shotgun (WGS) entry which is preliminary data.</text>
</comment>
<gene>
    <name evidence="10" type="ORF">GPM918_LOCUS36589</name>
    <name evidence="11" type="ORF">SRO942_LOCUS37331</name>
</gene>
<dbReference type="Proteomes" id="UP000663829">
    <property type="component" value="Unassembled WGS sequence"/>
</dbReference>
<dbReference type="CDD" id="cd00751">
    <property type="entry name" value="thiolase"/>
    <property type="match status" value="1"/>
</dbReference>
<feature type="domain" description="Thiolase N-terminal" evidence="9">
    <location>
        <begin position="135"/>
        <end position="317"/>
    </location>
</feature>
<dbReference type="Gene3D" id="3.50.80.10">
    <property type="entry name" value="D-tyrosyl-tRNA(Tyr) deacylase"/>
    <property type="match status" value="1"/>
</dbReference>
<evidence type="ECO:0000256" key="8">
    <source>
        <dbReference type="ARBA" id="ARBA00048018"/>
    </source>
</evidence>
<dbReference type="PANTHER" id="PTHR18919">
    <property type="entry name" value="ACETYL-COA C-ACYLTRANSFERASE"/>
    <property type="match status" value="1"/>
</dbReference>
<dbReference type="EC" id="3.1.1.96" evidence="2"/>
<dbReference type="Pfam" id="PF02580">
    <property type="entry name" value="Tyr_Deacylase"/>
    <property type="match status" value="1"/>
</dbReference>
<dbReference type="Pfam" id="PF00108">
    <property type="entry name" value="Thiolase_N"/>
    <property type="match status" value="2"/>
</dbReference>
<keyword evidence="6" id="KW-0012">Acyltransferase</keyword>
<dbReference type="InterPro" id="IPR023509">
    <property type="entry name" value="DTD-like_sf"/>
</dbReference>
<dbReference type="SUPFAM" id="SSF53901">
    <property type="entry name" value="Thiolase-like"/>
    <property type="match status" value="2"/>
</dbReference>
<evidence type="ECO:0000259" key="9">
    <source>
        <dbReference type="Pfam" id="PF00108"/>
    </source>
</evidence>
<evidence type="ECO:0000256" key="2">
    <source>
        <dbReference type="ARBA" id="ARBA00013056"/>
    </source>
</evidence>
<evidence type="ECO:0000256" key="7">
    <source>
        <dbReference type="ARBA" id="ARBA00047676"/>
    </source>
</evidence>
<evidence type="ECO:0000313" key="10">
    <source>
        <dbReference type="EMBL" id="CAF1498852.1"/>
    </source>
</evidence>
<comment type="catalytic activity">
    <reaction evidence="7">
        <text>glycyl-tRNA(Ala) + H2O = tRNA(Ala) + glycine + H(+)</text>
        <dbReference type="Rhea" id="RHEA:53744"/>
        <dbReference type="Rhea" id="RHEA-COMP:9657"/>
        <dbReference type="Rhea" id="RHEA-COMP:13640"/>
        <dbReference type="ChEBI" id="CHEBI:15377"/>
        <dbReference type="ChEBI" id="CHEBI:15378"/>
        <dbReference type="ChEBI" id="CHEBI:57305"/>
        <dbReference type="ChEBI" id="CHEBI:78442"/>
        <dbReference type="ChEBI" id="CHEBI:78522"/>
        <dbReference type="EC" id="3.1.1.96"/>
    </reaction>
</comment>
<keyword evidence="5" id="KW-0630">Potassium</keyword>
<keyword evidence="12" id="KW-1185">Reference proteome</keyword>
<evidence type="ECO:0000256" key="3">
    <source>
        <dbReference type="ARBA" id="ARBA00022679"/>
    </source>
</evidence>
<dbReference type="GO" id="GO:0003985">
    <property type="term" value="F:acetyl-CoA C-acetyltransferase activity"/>
    <property type="evidence" value="ECO:0007669"/>
    <property type="project" value="TreeGrafter"/>
</dbReference>
<dbReference type="PANTHER" id="PTHR18919:SF156">
    <property type="entry name" value="ACETYL-COA ACETYLTRANSFERASE, MITOCHONDRIAL"/>
    <property type="match status" value="1"/>
</dbReference>
<comment type="catalytic activity">
    <reaction evidence="8">
        <text>a D-aminoacyl-tRNA + H2O = a tRNA + a D-alpha-amino acid + H(+)</text>
        <dbReference type="Rhea" id="RHEA:13953"/>
        <dbReference type="Rhea" id="RHEA-COMP:10123"/>
        <dbReference type="Rhea" id="RHEA-COMP:10124"/>
        <dbReference type="ChEBI" id="CHEBI:15377"/>
        <dbReference type="ChEBI" id="CHEBI:15378"/>
        <dbReference type="ChEBI" id="CHEBI:59871"/>
        <dbReference type="ChEBI" id="CHEBI:78442"/>
        <dbReference type="ChEBI" id="CHEBI:79333"/>
        <dbReference type="EC" id="3.1.1.96"/>
    </reaction>
</comment>
<dbReference type="GO" id="GO:0046872">
    <property type="term" value="F:metal ion binding"/>
    <property type="evidence" value="ECO:0007669"/>
    <property type="project" value="UniProtKB-KW"/>
</dbReference>
<dbReference type="SUPFAM" id="SSF69500">
    <property type="entry name" value="DTD-like"/>
    <property type="match status" value="1"/>
</dbReference>
<evidence type="ECO:0000313" key="11">
    <source>
        <dbReference type="EMBL" id="CAF4360834.1"/>
    </source>
</evidence>
<keyword evidence="4" id="KW-0479">Metal-binding</keyword>
<dbReference type="Proteomes" id="UP000681722">
    <property type="component" value="Unassembled WGS sequence"/>
</dbReference>
<reference evidence="10" key="1">
    <citation type="submission" date="2021-02" db="EMBL/GenBank/DDBJ databases">
        <authorList>
            <person name="Nowell W R."/>
        </authorList>
    </citation>
    <scope>NUCLEOTIDE SEQUENCE</scope>
</reference>
<dbReference type="InterPro" id="IPR020616">
    <property type="entry name" value="Thiolase_N"/>
</dbReference>
<dbReference type="InterPro" id="IPR016039">
    <property type="entry name" value="Thiolase-like"/>
</dbReference>
<name>A0A815SVL0_9BILA</name>
<feature type="domain" description="Thiolase N-terminal" evidence="9">
    <location>
        <begin position="46"/>
        <end position="114"/>
    </location>
</feature>
<dbReference type="GO" id="GO:0005739">
    <property type="term" value="C:mitochondrion"/>
    <property type="evidence" value="ECO:0007669"/>
    <property type="project" value="TreeGrafter"/>
</dbReference>
<dbReference type="GO" id="GO:0051499">
    <property type="term" value="F:D-aminoacyl-tRNA deacylase activity"/>
    <property type="evidence" value="ECO:0007669"/>
    <property type="project" value="UniProtKB-EC"/>
</dbReference>
<evidence type="ECO:0000256" key="5">
    <source>
        <dbReference type="ARBA" id="ARBA00022958"/>
    </source>
</evidence>
<evidence type="ECO:0000256" key="6">
    <source>
        <dbReference type="ARBA" id="ARBA00023315"/>
    </source>
</evidence>
<dbReference type="EMBL" id="CAJNOQ010022263">
    <property type="protein sequence ID" value="CAF1498852.1"/>
    <property type="molecule type" value="Genomic_DNA"/>
</dbReference>
<evidence type="ECO:0000313" key="12">
    <source>
        <dbReference type="Proteomes" id="UP000663829"/>
    </source>
</evidence>
<dbReference type="InterPro" id="IPR020615">
    <property type="entry name" value="Thiolase_acyl_enz_int_AS"/>
</dbReference>
<accession>A0A815SVL0</accession>
<organism evidence="10 12">
    <name type="scientific">Didymodactylos carnosus</name>
    <dbReference type="NCBI Taxonomy" id="1234261"/>
    <lineage>
        <taxon>Eukaryota</taxon>
        <taxon>Metazoa</taxon>
        <taxon>Spiralia</taxon>
        <taxon>Gnathifera</taxon>
        <taxon>Rotifera</taxon>
        <taxon>Eurotatoria</taxon>
        <taxon>Bdelloidea</taxon>
        <taxon>Philodinida</taxon>
        <taxon>Philodinidae</taxon>
        <taxon>Didymodactylos</taxon>
    </lineage>
</organism>
<evidence type="ECO:0000256" key="4">
    <source>
        <dbReference type="ARBA" id="ARBA00022723"/>
    </source>
</evidence>
<sequence length="553" mass="60323">MTAQFGSKFVRVLLIKSRPSDLNPILTTYATSQKRFASKVTGLNEVVIVSAVRTPIGSFRGALSTMQATKLGSLAIKACLEKAGVNADQIQEVFMGNVLQAGVGQAPARQAALFAVSYFMTTDHNFKPSLRLFLSSIGLPKSVICTTVNKVCASGMKAIMLASQSLMCGHQDIIIGGGMESMSNAPYVMSRGETPYGGLQLEDVIVKDGLTDAFDKIPMGLCAENTAKKHNLTRVDQDAYAKMSYERTTEAWKSGKFKDEVIPVTVTTKKGDVTVSEDEEYKKVNFEKMKTLKTVFKKDGTVTAANASKINDGAAAFADAATDPIDFTIAPALAVPKLLKIANVSKEDIAMWEVNEAFSAVAMVNQQLLNIDMNKVNIHGGAVAMGHPIGFCTKATLRVGTDGTNSGENQVDTRTINRGMVIFISFQKDAQIDHVQKLTKEIVNAKLCEIYDESNQTNGKYTDILDLPGNILIIPQVATLGGKLNGKKFQYHQNIDKENGLKLYNEFISIMTQLCNESEKWTNQSCSLYHGTYGIRQVYSCETNGPFMHFIDI</sequence>
<dbReference type="PROSITE" id="PS00098">
    <property type="entry name" value="THIOLASE_1"/>
    <property type="match status" value="1"/>
</dbReference>
<protein>
    <recommendedName>
        <fullName evidence="2">D-aminoacyl-tRNA deacylase</fullName>
        <ecNumber evidence="2">3.1.1.96</ecNumber>
    </recommendedName>
</protein>
<dbReference type="EMBL" id="CAJOBC010087774">
    <property type="protein sequence ID" value="CAF4360834.1"/>
    <property type="molecule type" value="Genomic_DNA"/>
</dbReference>
<dbReference type="InterPro" id="IPR003732">
    <property type="entry name" value="Daa-tRNA_deacyls_DTD"/>
</dbReference>
<proteinExistence type="inferred from homology"/>
<dbReference type="AlphaFoldDB" id="A0A815SVL0"/>
<keyword evidence="3" id="KW-0808">Transferase</keyword>
<dbReference type="OrthoDB" id="5404651at2759"/>
<dbReference type="InterPro" id="IPR002155">
    <property type="entry name" value="Thiolase"/>
</dbReference>
<comment type="similarity">
    <text evidence="1">Belongs to the thiolase-like superfamily. Thiolase family.</text>
</comment>
<dbReference type="Gene3D" id="3.40.47.10">
    <property type="match status" value="2"/>
</dbReference>
<dbReference type="GO" id="GO:0006635">
    <property type="term" value="P:fatty acid beta-oxidation"/>
    <property type="evidence" value="ECO:0007669"/>
    <property type="project" value="TreeGrafter"/>
</dbReference>